<feature type="compositionally biased region" description="Polar residues" evidence="7">
    <location>
        <begin position="32"/>
        <end position="42"/>
    </location>
</feature>
<dbReference type="InterPro" id="IPR036388">
    <property type="entry name" value="WH-like_DNA-bd_sf"/>
</dbReference>
<keyword evidence="4 6" id="KW-0804">Transcription</keyword>
<dbReference type="Pfam" id="PF02319">
    <property type="entry name" value="WHD_E2F_TDP"/>
    <property type="match status" value="1"/>
</dbReference>
<keyword evidence="10" id="KW-1185">Reference proteome</keyword>
<dbReference type="Gene3D" id="6.10.250.540">
    <property type="match status" value="1"/>
</dbReference>
<dbReference type="SUPFAM" id="SSF46785">
    <property type="entry name" value="Winged helix' DNA-binding domain"/>
    <property type="match status" value="1"/>
</dbReference>
<gene>
    <name evidence="9" type="ORF">LSALG_LOCUS10792</name>
</gene>
<reference evidence="9" key="1">
    <citation type="submission" date="2023-04" db="EMBL/GenBank/DDBJ databases">
        <authorList>
            <person name="Vijverberg K."/>
            <person name="Xiong W."/>
            <person name="Schranz E."/>
        </authorList>
    </citation>
    <scope>NUCLEOTIDE SEQUENCE</scope>
</reference>
<dbReference type="AlphaFoldDB" id="A0AA35V4T0"/>
<proteinExistence type="inferred from homology"/>
<dbReference type="Pfam" id="PF16421">
    <property type="entry name" value="E2F_CC-MB"/>
    <property type="match status" value="1"/>
</dbReference>
<dbReference type="InterPro" id="IPR037241">
    <property type="entry name" value="E2F-DP_heterodim"/>
</dbReference>
<keyword evidence="5" id="KW-0131">Cell cycle</keyword>
<evidence type="ECO:0000256" key="3">
    <source>
        <dbReference type="ARBA" id="ARBA00023125"/>
    </source>
</evidence>
<evidence type="ECO:0000256" key="4">
    <source>
        <dbReference type="ARBA" id="ARBA00023163"/>
    </source>
</evidence>
<dbReference type="InterPro" id="IPR015633">
    <property type="entry name" value="E2F"/>
</dbReference>
<evidence type="ECO:0000256" key="7">
    <source>
        <dbReference type="SAM" id="MobiDB-lite"/>
    </source>
</evidence>
<dbReference type="PANTHER" id="PTHR12081:SF108">
    <property type="entry name" value="WINGED HELIX-TURN-HELIX DNA-BINDING DOMAIN-CONTAINING PROTEIN-RELATED"/>
    <property type="match status" value="1"/>
</dbReference>
<organism evidence="9 10">
    <name type="scientific">Lactuca saligna</name>
    <name type="common">Willowleaf lettuce</name>
    <dbReference type="NCBI Taxonomy" id="75948"/>
    <lineage>
        <taxon>Eukaryota</taxon>
        <taxon>Viridiplantae</taxon>
        <taxon>Streptophyta</taxon>
        <taxon>Embryophyta</taxon>
        <taxon>Tracheophyta</taxon>
        <taxon>Spermatophyta</taxon>
        <taxon>Magnoliopsida</taxon>
        <taxon>eudicotyledons</taxon>
        <taxon>Gunneridae</taxon>
        <taxon>Pentapetalae</taxon>
        <taxon>asterids</taxon>
        <taxon>campanulids</taxon>
        <taxon>Asterales</taxon>
        <taxon>Asteraceae</taxon>
        <taxon>Cichorioideae</taxon>
        <taxon>Cichorieae</taxon>
        <taxon>Lactucinae</taxon>
        <taxon>Lactuca</taxon>
    </lineage>
</organism>
<dbReference type="Proteomes" id="UP001177003">
    <property type="component" value="Chromosome 2"/>
</dbReference>
<keyword evidence="3 6" id="KW-0238">DNA-binding</keyword>
<sequence length="436" mass="48740">MNHDYTPSNWARPNFGEKNRSRREEVERSVGGFSSSTHSNSKVPPALNLPAVSSTHHHHTTGIKHQSAPAVVVVVAMSMSVAAGADDVNLSVQNPLSRIQQISFCNPPIATQNLPMFLISPKQTIKSEAINTNTIPEEVDCPSFGSLPCGVVKRNKKLKAFKPGNQEPNADSGENLVAACRYDSSLGLLTKKFVNLIHADKDGILDLNKAAVILEVQKRRIYDITNVLEGIGLVEKASKNHIRWNRKSKTLSPQNLDKHVKRLKAELQHLNAEESRLDECIRETQQRLNSMEFDHNTRKHLYLRGEDFRNLPCFENETLIAVRAPHGSSIEVPDPDQDYGFSQKQFKLIIRSHTAPIDLYLISESFKESTQEGGSHINKNSRELQTHLDSVKVNSVDSPSYGIQKIIPPQNDIEDDYWFGPNPEVSATDLWGPNLP</sequence>
<dbReference type="SMART" id="SM01372">
    <property type="entry name" value="E2F_TDP"/>
    <property type="match status" value="1"/>
</dbReference>
<evidence type="ECO:0000256" key="2">
    <source>
        <dbReference type="ARBA" id="ARBA00023015"/>
    </source>
</evidence>
<dbReference type="SUPFAM" id="SSF144074">
    <property type="entry name" value="E2F-DP heterodimerization region"/>
    <property type="match status" value="1"/>
</dbReference>
<evidence type="ECO:0000313" key="10">
    <source>
        <dbReference type="Proteomes" id="UP001177003"/>
    </source>
</evidence>
<feature type="compositionally biased region" description="Basic and acidic residues" evidence="7">
    <location>
        <begin position="15"/>
        <end position="28"/>
    </location>
</feature>
<feature type="compositionally biased region" description="Polar residues" evidence="7">
    <location>
        <begin position="1"/>
        <end position="11"/>
    </location>
</feature>
<evidence type="ECO:0000259" key="8">
    <source>
        <dbReference type="SMART" id="SM01372"/>
    </source>
</evidence>
<name>A0AA35V4T0_LACSI</name>
<keyword evidence="2 6" id="KW-0805">Transcription regulation</keyword>
<dbReference type="InterPro" id="IPR003316">
    <property type="entry name" value="E2F_WHTH_DNA-bd_dom"/>
</dbReference>
<dbReference type="InterPro" id="IPR032198">
    <property type="entry name" value="E2F_CC-MB"/>
</dbReference>
<evidence type="ECO:0000256" key="6">
    <source>
        <dbReference type="RuleBase" id="RU003796"/>
    </source>
</evidence>
<dbReference type="GO" id="GO:0000981">
    <property type="term" value="F:DNA-binding transcription factor activity, RNA polymerase II-specific"/>
    <property type="evidence" value="ECO:0007669"/>
    <property type="project" value="TreeGrafter"/>
</dbReference>
<dbReference type="Gene3D" id="1.10.10.10">
    <property type="entry name" value="Winged helix-like DNA-binding domain superfamily/Winged helix DNA-binding domain"/>
    <property type="match status" value="1"/>
</dbReference>
<evidence type="ECO:0000256" key="5">
    <source>
        <dbReference type="ARBA" id="ARBA00023306"/>
    </source>
</evidence>
<comment type="similarity">
    <text evidence="1 6">Belongs to the E2F/DP family.</text>
</comment>
<dbReference type="GO" id="GO:0090575">
    <property type="term" value="C:RNA polymerase II transcription regulator complex"/>
    <property type="evidence" value="ECO:0007669"/>
    <property type="project" value="TreeGrafter"/>
</dbReference>
<dbReference type="GO" id="GO:0046983">
    <property type="term" value="F:protein dimerization activity"/>
    <property type="evidence" value="ECO:0007669"/>
    <property type="project" value="InterPro"/>
</dbReference>
<evidence type="ECO:0000256" key="1">
    <source>
        <dbReference type="ARBA" id="ARBA00010940"/>
    </source>
</evidence>
<dbReference type="FunFam" id="1.10.10.10:FF:000008">
    <property type="entry name" value="E2F transcription factor 1"/>
    <property type="match status" value="1"/>
</dbReference>
<dbReference type="InterPro" id="IPR036390">
    <property type="entry name" value="WH_DNA-bd_sf"/>
</dbReference>
<protein>
    <recommendedName>
        <fullName evidence="8">E2F/DP family winged-helix DNA-binding domain-containing protein</fullName>
    </recommendedName>
</protein>
<keyword evidence="6" id="KW-0539">Nucleus</keyword>
<feature type="domain" description="E2F/DP family winged-helix DNA-binding" evidence="8">
    <location>
        <begin position="181"/>
        <end position="246"/>
    </location>
</feature>
<evidence type="ECO:0000313" key="9">
    <source>
        <dbReference type="EMBL" id="CAI9270484.1"/>
    </source>
</evidence>
<dbReference type="CDD" id="cd14660">
    <property type="entry name" value="E2F_DD"/>
    <property type="match status" value="1"/>
</dbReference>
<feature type="region of interest" description="Disordered" evidence="7">
    <location>
        <begin position="1"/>
        <end position="64"/>
    </location>
</feature>
<dbReference type="GO" id="GO:0000978">
    <property type="term" value="F:RNA polymerase II cis-regulatory region sequence-specific DNA binding"/>
    <property type="evidence" value="ECO:0007669"/>
    <property type="project" value="InterPro"/>
</dbReference>
<accession>A0AA35V4T0</accession>
<comment type="subcellular location">
    <subcellularLocation>
        <location evidence="6">Nucleus</location>
    </subcellularLocation>
</comment>
<dbReference type="EMBL" id="OX465078">
    <property type="protein sequence ID" value="CAI9270484.1"/>
    <property type="molecule type" value="Genomic_DNA"/>
</dbReference>
<dbReference type="PANTHER" id="PTHR12081">
    <property type="entry name" value="TRANSCRIPTION FACTOR E2F"/>
    <property type="match status" value="1"/>
</dbReference>